<proteinExistence type="predicted"/>
<dbReference type="CDD" id="cd06127">
    <property type="entry name" value="DEDDh"/>
    <property type="match status" value="1"/>
</dbReference>
<dbReference type="Pfam" id="PF00929">
    <property type="entry name" value="RNase_T"/>
    <property type="match status" value="1"/>
</dbReference>
<name>A0A6J6PX35_9ZZZZ</name>
<dbReference type="GO" id="GO:0008408">
    <property type="term" value="F:3'-5' exonuclease activity"/>
    <property type="evidence" value="ECO:0007669"/>
    <property type="project" value="TreeGrafter"/>
</dbReference>
<dbReference type="Gene3D" id="3.30.420.10">
    <property type="entry name" value="Ribonuclease H-like superfamily/Ribonuclease H"/>
    <property type="match status" value="1"/>
</dbReference>
<evidence type="ECO:0000259" key="4">
    <source>
        <dbReference type="SMART" id="SM00479"/>
    </source>
</evidence>
<dbReference type="EMBL" id="CAEZYY010000001">
    <property type="protein sequence ID" value="CAB4735734.1"/>
    <property type="molecule type" value="Genomic_DNA"/>
</dbReference>
<reference evidence="5" key="1">
    <citation type="submission" date="2020-05" db="EMBL/GenBank/DDBJ databases">
        <authorList>
            <person name="Chiriac C."/>
            <person name="Salcher M."/>
            <person name="Ghai R."/>
            <person name="Kavagutti S V."/>
        </authorList>
    </citation>
    <scope>NUCLEOTIDE SEQUENCE</scope>
</reference>
<protein>
    <submittedName>
        <fullName evidence="5">Unannotated protein</fullName>
    </submittedName>
</protein>
<dbReference type="InterPro" id="IPR012337">
    <property type="entry name" value="RNaseH-like_sf"/>
</dbReference>
<dbReference type="InterPro" id="IPR013520">
    <property type="entry name" value="Ribonucl_H"/>
</dbReference>
<dbReference type="EMBL" id="CAFBQP010000005">
    <property type="protein sequence ID" value="CAB5053255.1"/>
    <property type="molecule type" value="Genomic_DNA"/>
</dbReference>
<evidence type="ECO:0000313" key="7">
    <source>
        <dbReference type="EMBL" id="CAB4867711.1"/>
    </source>
</evidence>
<evidence type="ECO:0000256" key="2">
    <source>
        <dbReference type="ARBA" id="ARBA00022801"/>
    </source>
</evidence>
<feature type="domain" description="Exonuclease" evidence="4">
    <location>
        <begin position="9"/>
        <end position="179"/>
    </location>
</feature>
<dbReference type="FunFam" id="3.30.420.10:FF:000045">
    <property type="entry name" value="3'-5' exonuclease DinG"/>
    <property type="match status" value="1"/>
</dbReference>
<dbReference type="PANTHER" id="PTHR30231:SF4">
    <property type="entry name" value="PROTEIN NEN2"/>
    <property type="match status" value="1"/>
</dbReference>
<keyword evidence="2" id="KW-0378">Hydrolase</keyword>
<keyword evidence="1" id="KW-0540">Nuclease</keyword>
<dbReference type="EMBL" id="CAFBLR010000038">
    <property type="protein sequence ID" value="CAB4867711.1"/>
    <property type="molecule type" value="Genomic_DNA"/>
</dbReference>
<dbReference type="PANTHER" id="PTHR30231">
    <property type="entry name" value="DNA POLYMERASE III SUBUNIT EPSILON"/>
    <property type="match status" value="1"/>
</dbReference>
<sequence length="202" mass="21879">MTSGINDLRFAVVDIETTGLEPSESHILQIAAVLCDSSGTVEGTWVTYVKPPRWPFSTLGPRHVHGISRLALRRAPTAATALQALAPYLEGRVFTAHNVEFDLPFLQHHAGRLGVRLPTGPVVCTLALSRSLDRSASRSHRLTDLCDRYGVVLGRAHDALEDARATAGVLAHLIDESRVASPAELYAAAAPNGRRRPAQRRP</sequence>
<evidence type="ECO:0000256" key="3">
    <source>
        <dbReference type="ARBA" id="ARBA00022839"/>
    </source>
</evidence>
<gene>
    <name evidence="5" type="ORF">UFOPK2602_00705</name>
    <name evidence="6" type="ORF">UFOPK2806_00008</name>
    <name evidence="7" type="ORF">UFOPK3417_00578</name>
    <name evidence="8" type="ORF">UFOPK4306_00217</name>
</gene>
<dbReference type="EMBL" id="CAEZXX010000036">
    <property type="protein sequence ID" value="CAB4703156.1"/>
    <property type="molecule type" value="Genomic_DNA"/>
</dbReference>
<keyword evidence="3" id="KW-0269">Exonuclease</keyword>
<dbReference type="GO" id="GO:0003676">
    <property type="term" value="F:nucleic acid binding"/>
    <property type="evidence" value="ECO:0007669"/>
    <property type="project" value="InterPro"/>
</dbReference>
<dbReference type="InterPro" id="IPR036397">
    <property type="entry name" value="RNaseH_sf"/>
</dbReference>
<dbReference type="SMART" id="SM00479">
    <property type="entry name" value="EXOIII"/>
    <property type="match status" value="1"/>
</dbReference>
<evidence type="ECO:0000256" key="1">
    <source>
        <dbReference type="ARBA" id="ARBA00022722"/>
    </source>
</evidence>
<accession>A0A6J6PX35</accession>
<evidence type="ECO:0000313" key="8">
    <source>
        <dbReference type="EMBL" id="CAB5053255.1"/>
    </source>
</evidence>
<evidence type="ECO:0000313" key="5">
    <source>
        <dbReference type="EMBL" id="CAB4703156.1"/>
    </source>
</evidence>
<organism evidence="5">
    <name type="scientific">freshwater metagenome</name>
    <dbReference type="NCBI Taxonomy" id="449393"/>
    <lineage>
        <taxon>unclassified sequences</taxon>
        <taxon>metagenomes</taxon>
        <taxon>ecological metagenomes</taxon>
    </lineage>
</organism>
<dbReference type="SUPFAM" id="SSF53098">
    <property type="entry name" value="Ribonuclease H-like"/>
    <property type="match status" value="1"/>
</dbReference>
<evidence type="ECO:0000313" key="6">
    <source>
        <dbReference type="EMBL" id="CAB4735734.1"/>
    </source>
</evidence>
<dbReference type="AlphaFoldDB" id="A0A6J6PX35"/>